<dbReference type="PROSITE" id="PS51387">
    <property type="entry name" value="FAD_PCMH"/>
    <property type="match status" value="1"/>
</dbReference>
<feature type="domain" description="FAD-binding PCMH-type" evidence="5">
    <location>
        <begin position="40"/>
        <end position="225"/>
    </location>
</feature>
<dbReference type="Pfam" id="PF01565">
    <property type="entry name" value="FAD_binding_4"/>
    <property type="match status" value="1"/>
</dbReference>
<dbReference type="RefSeq" id="WP_136082321.1">
    <property type="nucleotide sequence ID" value="NZ_CAAHFG010000004.1"/>
</dbReference>
<dbReference type="PANTHER" id="PTHR11748">
    <property type="entry name" value="D-LACTATE DEHYDROGENASE"/>
    <property type="match status" value="1"/>
</dbReference>
<dbReference type="InterPro" id="IPR036318">
    <property type="entry name" value="FAD-bd_PCMH-like_sf"/>
</dbReference>
<dbReference type="Proteomes" id="UP000366872">
    <property type="component" value="Unassembled WGS sequence"/>
</dbReference>
<dbReference type="InterPro" id="IPR016169">
    <property type="entry name" value="FAD-bd_PCMH_sub2"/>
</dbReference>
<dbReference type="Gene3D" id="3.40.462.10">
    <property type="entry name" value="FAD-linked oxidases, C-terminal domain"/>
    <property type="match status" value="1"/>
</dbReference>
<dbReference type="InterPro" id="IPR016167">
    <property type="entry name" value="FAD-bd_PCMH_sub1"/>
</dbReference>
<dbReference type="PANTHER" id="PTHR11748:SF114">
    <property type="entry name" value="ARYL-ALCOHOL OXIDASE VANILLYL-ALCOHOL OXIDASE (AFU_ORTHOLOGUE AFUA_3G09500)-RELATED"/>
    <property type="match status" value="1"/>
</dbReference>
<evidence type="ECO:0000313" key="7">
    <source>
        <dbReference type="Proteomes" id="UP000366872"/>
    </source>
</evidence>
<gene>
    <name evidence="6" type="primary">pchF</name>
    <name evidence="6" type="ORF">PDESU_05390</name>
</gene>
<protein>
    <submittedName>
        <fullName evidence="6">4-cresol dehydrogenase [hydroxylating] flavoprotein subunit</fullName>
    </submittedName>
</protein>
<dbReference type="GO" id="GO:0004458">
    <property type="term" value="F:D-lactate dehydrogenase (cytochrome) activity"/>
    <property type="evidence" value="ECO:0007669"/>
    <property type="project" value="TreeGrafter"/>
</dbReference>
<dbReference type="SUPFAM" id="SSF55103">
    <property type="entry name" value="FAD-linked oxidases, C-terminal domain"/>
    <property type="match status" value="1"/>
</dbReference>
<dbReference type="InterPro" id="IPR006094">
    <property type="entry name" value="Oxid_FAD_bind_N"/>
</dbReference>
<proteinExistence type="predicted"/>
<evidence type="ECO:0000256" key="3">
    <source>
        <dbReference type="ARBA" id="ARBA00022827"/>
    </source>
</evidence>
<dbReference type="Gene3D" id="3.30.465.10">
    <property type="match status" value="1"/>
</dbReference>
<keyword evidence="3" id="KW-0274">FAD</keyword>
<dbReference type="GO" id="GO:1903457">
    <property type="term" value="P:lactate catabolic process"/>
    <property type="evidence" value="ECO:0007669"/>
    <property type="project" value="TreeGrafter"/>
</dbReference>
<evidence type="ECO:0000259" key="5">
    <source>
        <dbReference type="PROSITE" id="PS51387"/>
    </source>
</evidence>
<evidence type="ECO:0000313" key="6">
    <source>
        <dbReference type="EMBL" id="VGO16798.1"/>
    </source>
</evidence>
<dbReference type="InterPro" id="IPR016166">
    <property type="entry name" value="FAD-bd_PCMH"/>
</dbReference>
<dbReference type="SUPFAM" id="SSF56176">
    <property type="entry name" value="FAD-binding/transporter-associated domain-like"/>
    <property type="match status" value="1"/>
</dbReference>
<dbReference type="InterPro" id="IPR004113">
    <property type="entry name" value="FAD-bd_oxidored_4_C"/>
</dbReference>
<evidence type="ECO:0000256" key="1">
    <source>
        <dbReference type="ARBA" id="ARBA00001974"/>
    </source>
</evidence>
<dbReference type="AlphaFoldDB" id="A0A6C2U9N1"/>
<dbReference type="EMBL" id="CAAHFG010000004">
    <property type="protein sequence ID" value="VGO16798.1"/>
    <property type="molecule type" value="Genomic_DNA"/>
</dbReference>
<dbReference type="InterPro" id="IPR016170">
    <property type="entry name" value="Cytok_DH_C_sf"/>
</dbReference>
<keyword evidence="7" id="KW-1185">Reference proteome</keyword>
<dbReference type="GO" id="GO:0008720">
    <property type="term" value="F:D-lactate dehydrogenase (NAD+) activity"/>
    <property type="evidence" value="ECO:0007669"/>
    <property type="project" value="TreeGrafter"/>
</dbReference>
<dbReference type="Gene3D" id="3.30.43.10">
    <property type="entry name" value="Uridine Diphospho-n-acetylenolpyruvylglucosamine Reductase, domain 2"/>
    <property type="match status" value="1"/>
</dbReference>
<evidence type="ECO:0000256" key="4">
    <source>
        <dbReference type="ARBA" id="ARBA00023002"/>
    </source>
</evidence>
<keyword evidence="4" id="KW-0560">Oxidoreductase</keyword>
<accession>A0A6C2U9N1</accession>
<dbReference type="Pfam" id="PF02913">
    <property type="entry name" value="FAD-oxidase_C"/>
    <property type="match status" value="1"/>
</dbReference>
<dbReference type="InterPro" id="IPR016164">
    <property type="entry name" value="FAD-linked_Oxase-like_C"/>
</dbReference>
<sequence>MASPTSVQSAIQTWRRELGADAVIHESTELASYTRTVCASKRDVVAVLKPATQQQVQRIVAIANEYKVPLYPISCGKQWGMGSRLPVKDGAAIVDLAGMNRIIEVNTRHHYAVVEPGVTQRQLLDHIRENNLPLIFNVTGSTSDTSLIGNAMDRGVGYFQPRAEGFSNLTVVLGNGETIQTGFGHIEGAKTQNLYRYGVGPDLSGLFPQGNFGIVTSACIDLMPKPESHMAAIIKIADEKDFPRLIDALVALRSGGVVNTIAHIGSRERTYATLAPLLYDELTATGEPEGEATRAKALEMLKQGGFGPWSTSLGVLGTKRQLKLAKKEIHKAVGGFAKTMFLSDVVVDVAKRIAERLTFIPAVRTQLMMLKAVEPIYRLTCCETTDVALKCFYWSAGDFQHLDEIDPDHSNCGLLFCCPIIPATGEAVRQVVQATRETFSKHGFEAGITVNLINAKAVEGVVSLSFDRRDAARAAKAHECIREMEARYTEMGYPPYRVGINSMERTVREDDPFWRTVRDLKKVLDPNNIIAPGRYNLV</sequence>
<organism evidence="6 7">
    <name type="scientific">Pontiella desulfatans</name>
    <dbReference type="NCBI Taxonomy" id="2750659"/>
    <lineage>
        <taxon>Bacteria</taxon>
        <taxon>Pseudomonadati</taxon>
        <taxon>Kiritimatiellota</taxon>
        <taxon>Kiritimatiellia</taxon>
        <taxon>Kiritimatiellales</taxon>
        <taxon>Pontiellaceae</taxon>
        <taxon>Pontiella</taxon>
    </lineage>
</organism>
<evidence type="ECO:0000256" key="2">
    <source>
        <dbReference type="ARBA" id="ARBA00022630"/>
    </source>
</evidence>
<keyword evidence="2" id="KW-0285">Flavoprotein</keyword>
<dbReference type="GO" id="GO:0071949">
    <property type="term" value="F:FAD binding"/>
    <property type="evidence" value="ECO:0007669"/>
    <property type="project" value="InterPro"/>
</dbReference>
<comment type="cofactor">
    <cofactor evidence="1">
        <name>FAD</name>
        <dbReference type="ChEBI" id="CHEBI:57692"/>
    </cofactor>
</comment>
<name>A0A6C2U9N1_PONDE</name>
<reference evidence="6 7" key="1">
    <citation type="submission" date="2019-04" db="EMBL/GenBank/DDBJ databases">
        <authorList>
            <person name="Van Vliet M D."/>
        </authorList>
    </citation>
    <scope>NUCLEOTIDE SEQUENCE [LARGE SCALE GENOMIC DNA]</scope>
    <source>
        <strain evidence="6 7">F1</strain>
    </source>
</reference>